<dbReference type="AlphaFoldDB" id="A0AA43QJG9"/>
<proteinExistence type="predicted"/>
<evidence type="ECO:0000256" key="2">
    <source>
        <dbReference type="SAM" id="MobiDB-lite"/>
    </source>
</evidence>
<evidence type="ECO:0000259" key="3">
    <source>
        <dbReference type="SMART" id="SM00906"/>
    </source>
</evidence>
<dbReference type="PANTHER" id="PTHR47654">
    <property type="entry name" value="ZN(II)2CYS6 TRANSCRIPTION FACTOR (EUROFUNG)-RELATED"/>
    <property type="match status" value="1"/>
</dbReference>
<dbReference type="InterPro" id="IPR053230">
    <property type="entry name" value="Trans_reg_galc"/>
</dbReference>
<sequence length="724" mass="80538">MAEKLSDLETILRDLSLKVGDVDRERIQQALAQSIIIDEDPEDDSMSSAQSGSKATPTGSQSTPSSSSGPKRPGIAPLGEETVSARVGSTREIDTVNEDLNRNMESQTTGYYGDSSDLSWMQRLKSQHLNPDDSNTDAPSITDGEGLRTLNLVPLATSSYHCDDIEVDISPGLGEVDFLAVPPQPFANRLLDYYLRSVHCDFPIVGSEEISKHYRAFINQDPQLSNEWRSKLNLILAIGAKYAQLVKDYNTVQVYDHLVYFARARASGVGAGDLLRHPTVDQVHITGLMAFYLLVTHQINRSWSTSGSAVRQAVSLGMNLRNEASGMTEAAKELRYRTWWALCSLERLLGIMTGRDGYCMDADHSTPPPLPIEERQLSSPSVAQNMYSLRRWYGLNPPHNFSASGSAQSRLLKSENPPETPVSGAMFFSEHTKLGGIISDLLRSLYRSSRIKDTWSEVLQNISRFNGQLELWRSNLPSAFSFADDGVQGEEWLRQRLSLGISYYSATMLANRPCLCRADRRIPNESGMAKESAHLYATNCLHAALNLLKLIPTKISNSAELYPVLPWSYFLHHLMQASTILMIELSFRARHAPQEVDEIFASAKRALGILRLMSQDDVATERAYALSDQLLRDVAPRIGRNVNDLELPGVGTKREPGDHPRQHQLLYQMAQQDFAYGQPRIFSAFDQSFAYGDSSTQMGLHGFPTGDEMDAMLDGDPNPSFGYQ</sequence>
<evidence type="ECO:0000313" key="4">
    <source>
        <dbReference type="EMBL" id="MDI1486789.1"/>
    </source>
</evidence>
<feature type="region of interest" description="Disordered" evidence="2">
    <location>
        <begin position="702"/>
        <end position="724"/>
    </location>
</feature>
<gene>
    <name evidence="4" type="ORF">OHK93_006050</name>
</gene>
<feature type="compositionally biased region" description="Low complexity" evidence="2">
    <location>
        <begin position="56"/>
        <end position="70"/>
    </location>
</feature>
<comment type="caution">
    <text evidence="4">The sequence shown here is derived from an EMBL/GenBank/DDBJ whole genome shotgun (WGS) entry which is preliminary data.</text>
</comment>
<name>A0AA43QJG9_9LECA</name>
<feature type="region of interest" description="Disordered" evidence="2">
    <location>
        <begin position="33"/>
        <end position="115"/>
    </location>
</feature>
<dbReference type="SMART" id="SM00906">
    <property type="entry name" value="Fungal_trans"/>
    <property type="match status" value="1"/>
</dbReference>
<dbReference type="Pfam" id="PF04082">
    <property type="entry name" value="Fungal_trans"/>
    <property type="match status" value="1"/>
</dbReference>
<dbReference type="GO" id="GO:0006351">
    <property type="term" value="P:DNA-templated transcription"/>
    <property type="evidence" value="ECO:0007669"/>
    <property type="project" value="InterPro"/>
</dbReference>
<feature type="domain" description="Xylanolytic transcriptional activator regulatory" evidence="3">
    <location>
        <begin position="302"/>
        <end position="375"/>
    </location>
</feature>
<dbReference type="EMBL" id="JAPUFD010000004">
    <property type="protein sequence ID" value="MDI1486789.1"/>
    <property type="molecule type" value="Genomic_DNA"/>
</dbReference>
<dbReference type="GO" id="GO:0008270">
    <property type="term" value="F:zinc ion binding"/>
    <property type="evidence" value="ECO:0007669"/>
    <property type="project" value="InterPro"/>
</dbReference>
<keyword evidence="5" id="KW-1185">Reference proteome</keyword>
<dbReference type="CDD" id="cd12148">
    <property type="entry name" value="fungal_TF_MHR"/>
    <property type="match status" value="1"/>
</dbReference>
<evidence type="ECO:0000256" key="1">
    <source>
        <dbReference type="ARBA" id="ARBA00023242"/>
    </source>
</evidence>
<dbReference type="PANTHER" id="PTHR47654:SF5">
    <property type="entry name" value="TRANSCRIPTION FACTOR DOMAIN-CONTAINING PROTEIN"/>
    <property type="match status" value="1"/>
</dbReference>
<keyword evidence="1" id="KW-0539">Nucleus</keyword>
<protein>
    <recommendedName>
        <fullName evidence="3">Xylanolytic transcriptional activator regulatory domain-containing protein</fullName>
    </recommendedName>
</protein>
<dbReference type="InterPro" id="IPR007219">
    <property type="entry name" value="XnlR_reg_dom"/>
</dbReference>
<evidence type="ECO:0000313" key="5">
    <source>
        <dbReference type="Proteomes" id="UP001161017"/>
    </source>
</evidence>
<dbReference type="GO" id="GO:0003677">
    <property type="term" value="F:DNA binding"/>
    <property type="evidence" value="ECO:0007669"/>
    <property type="project" value="InterPro"/>
</dbReference>
<reference evidence="4" key="1">
    <citation type="journal article" date="2023" name="Genome Biol. Evol.">
        <title>First Whole Genome Sequence and Flow Cytometry Genome Size Data for the Lichen-Forming Fungus Ramalina farinacea (Ascomycota).</title>
        <authorList>
            <person name="Llewellyn T."/>
            <person name="Mian S."/>
            <person name="Hill R."/>
            <person name="Leitch I.J."/>
            <person name="Gaya E."/>
        </authorList>
    </citation>
    <scope>NUCLEOTIDE SEQUENCE</scope>
    <source>
        <strain evidence="4">LIQ254RAFAR</strain>
    </source>
</reference>
<organism evidence="4 5">
    <name type="scientific">Ramalina farinacea</name>
    <dbReference type="NCBI Taxonomy" id="258253"/>
    <lineage>
        <taxon>Eukaryota</taxon>
        <taxon>Fungi</taxon>
        <taxon>Dikarya</taxon>
        <taxon>Ascomycota</taxon>
        <taxon>Pezizomycotina</taxon>
        <taxon>Lecanoromycetes</taxon>
        <taxon>OSLEUM clade</taxon>
        <taxon>Lecanoromycetidae</taxon>
        <taxon>Lecanorales</taxon>
        <taxon>Lecanorineae</taxon>
        <taxon>Ramalinaceae</taxon>
        <taxon>Ramalina</taxon>
    </lineage>
</organism>
<feature type="compositionally biased region" description="Basic and acidic residues" evidence="2">
    <location>
        <begin position="89"/>
        <end position="102"/>
    </location>
</feature>
<accession>A0AA43QJG9</accession>
<dbReference type="Proteomes" id="UP001161017">
    <property type="component" value="Unassembled WGS sequence"/>
</dbReference>